<dbReference type="InParanoid" id="D8UJL5"/>
<organism evidence="3">
    <name type="scientific">Volvox carteri f. nagariensis</name>
    <dbReference type="NCBI Taxonomy" id="3068"/>
    <lineage>
        <taxon>Eukaryota</taxon>
        <taxon>Viridiplantae</taxon>
        <taxon>Chlorophyta</taxon>
        <taxon>core chlorophytes</taxon>
        <taxon>Chlorophyceae</taxon>
        <taxon>CS clade</taxon>
        <taxon>Chlamydomonadales</taxon>
        <taxon>Volvocaceae</taxon>
        <taxon>Volvox</taxon>
    </lineage>
</organism>
<proteinExistence type="predicted"/>
<evidence type="ECO:0000313" key="3">
    <source>
        <dbReference type="Proteomes" id="UP000001058"/>
    </source>
</evidence>
<dbReference type="Proteomes" id="UP000001058">
    <property type="component" value="Unassembled WGS sequence"/>
</dbReference>
<dbReference type="Pfam" id="PF12499">
    <property type="entry name" value="DUF3707"/>
    <property type="match status" value="2"/>
</dbReference>
<dbReference type="OrthoDB" id="532627at2759"/>
<protein>
    <submittedName>
        <fullName evidence="2">Extracellular matrix glycoprotein pherophorin-V17</fullName>
    </submittedName>
</protein>
<dbReference type="KEGG" id="vcn:VOLCADRAFT_100178"/>
<dbReference type="InterPro" id="IPR024616">
    <property type="entry name" value="Pherophorin"/>
</dbReference>
<evidence type="ECO:0000259" key="1">
    <source>
        <dbReference type="Pfam" id="PF12499"/>
    </source>
</evidence>
<feature type="domain" description="Pherophorin" evidence="1">
    <location>
        <begin position="42"/>
        <end position="190"/>
    </location>
</feature>
<keyword evidence="3" id="KW-1185">Reference proteome</keyword>
<dbReference type="RefSeq" id="XP_002958855.1">
    <property type="nucleotide sequence ID" value="XM_002958809.1"/>
</dbReference>
<dbReference type="EMBL" id="GL378428">
    <property type="protein sequence ID" value="EFJ40106.1"/>
    <property type="molecule type" value="Genomic_DNA"/>
</dbReference>
<sequence length="373" mass="39090">MLQLCSVDLYKMKLINIFCVVLAAGLAAHAGAQMMPWPYNTVCAQQPAIYSVVPQVTERPNNTYCFKIAVNIPPNCAGTCCSADLYKFELNVDPSCKVAGAKLSSTLNGKPTPTQPSLDKAPNEPAGVILRIPNLGLKMSNADGAEICVSLGPNAAGKGCLSLEQLCKLPAGGAPGTCETALYDSKFKCCAIGQPSQPTPIKPPINCTCEYMAGTTPFTVGSGAATATPTTTGTTVYCLPITTTSTFDAAAPGIQTYAHGAATSPSLQGGCGPVDVLHKIELYANQAMSSAVKSLRLVTGSTSKTISASWGGANSNVLKFTPINWTRAQAANSKVCVELKNPAKLSDFCIEDRCYLFLFNENKACCPMYTVPV</sequence>
<gene>
    <name evidence="2" type="primary">phV17</name>
    <name evidence="2" type="ORF">VOLCADRAFT_100178</name>
</gene>
<accession>D8UJL5</accession>
<feature type="domain" description="Pherophorin" evidence="1">
    <location>
        <begin position="204"/>
        <end position="367"/>
    </location>
</feature>
<reference evidence="2 3" key="1">
    <citation type="journal article" date="2010" name="Science">
        <title>Genomic analysis of organismal complexity in the multicellular green alga Volvox carteri.</title>
        <authorList>
            <person name="Prochnik S.E."/>
            <person name="Umen J."/>
            <person name="Nedelcu A.M."/>
            <person name="Hallmann A."/>
            <person name="Miller S.M."/>
            <person name="Nishii I."/>
            <person name="Ferris P."/>
            <person name="Kuo A."/>
            <person name="Mitros T."/>
            <person name="Fritz-Laylin L.K."/>
            <person name="Hellsten U."/>
            <person name="Chapman J."/>
            <person name="Simakov O."/>
            <person name="Rensing S.A."/>
            <person name="Terry A."/>
            <person name="Pangilinan J."/>
            <person name="Kapitonov V."/>
            <person name="Jurka J."/>
            <person name="Salamov A."/>
            <person name="Shapiro H."/>
            <person name="Schmutz J."/>
            <person name="Grimwood J."/>
            <person name="Lindquist E."/>
            <person name="Lucas S."/>
            <person name="Grigoriev I.V."/>
            <person name="Schmitt R."/>
            <person name="Kirk D."/>
            <person name="Rokhsar D.S."/>
        </authorList>
    </citation>
    <scope>NUCLEOTIDE SEQUENCE [LARGE SCALE GENOMIC DNA]</scope>
    <source>
        <strain evidence="3">f. Nagariensis / Eve</strain>
    </source>
</reference>
<dbReference type="AlphaFoldDB" id="D8UJL5"/>
<name>D8UJL5_VOLCA</name>
<evidence type="ECO:0000313" key="2">
    <source>
        <dbReference type="EMBL" id="EFJ40106.1"/>
    </source>
</evidence>
<dbReference type="GeneID" id="9628297"/>